<accession>A0A8D9FX46</accession>
<organism evidence="1 2">
    <name type="scientific">Brassica campestris</name>
    <name type="common">Field mustard</name>
    <dbReference type="NCBI Taxonomy" id="3711"/>
    <lineage>
        <taxon>Eukaryota</taxon>
        <taxon>Viridiplantae</taxon>
        <taxon>Streptophyta</taxon>
        <taxon>Embryophyta</taxon>
        <taxon>Tracheophyta</taxon>
        <taxon>Spermatophyta</taxon>
        <taxon>Magnoliopsida</taxon>
        <taxon>eudicotyledons</taxon>
        <taxon>Gunneridae</taxon>
        <taxon>Pentapetalae</taxon>
        <taxon>rosids</taxon>
        <taxon>malvids</taxon>
        <taxon>Brassicales</taxon>
        <taxon>Brassicaceae</taxon>
        <taxon>Brassiceae</taxon>
        <taxon>Brassica</taxon>
    </lineage>
</organism>
<evidence type="ECO:0000313" key="1">
    <source>
        <dbReference type="EMBL" id="CAG7861255.1"/>
    </source>
</evidence>
<proteinExistence type="predicted"/>
<feature type="non-terminal residue" evidence="1">
    <location>
        <position position="110"/>
    </location>
</feature>
<dbReference type="AlphaFoldDB" id="A0A8D9FX46"/>
<reference evidence="1 2" key="1">
    <citation type="submission" date="2021-07" db="EMBL/GenBank/DDBJ databases">
        <authorList>
            <consortium name="Genoscope - CEA"/>
            <person name="William W."/>
        </authorList>
    </citation>
    <scope>NUCLEOTIDE SEQUENCE [LARGE SCALE GENOMIC DNA]</scope>
</reference>
<sequence>RDSSCHLCGGSAVASLRCLVDLTSNCRRSQAAAAKLANLTSISSEGLMVDRLRLFTSSHHSFQPETSGYSVHVAMFTKSCLAEDDTLITQLFVKTEIVKLRRQSERWKQR</sequence>
<dbReference type="EMBL" id="LS974625">
    <property type="protein sequence ID" value="CAG7861255.1"/>
    <property type="molecule type" value="Genomic_DNA"/>
</dbReference>
<dbReference type="Proteomes" id="UP000694005">
    <property type="component" value="Chromosome A09"/>
</dbReference>
<evidence type="ECO:0000313" key="2">
    <source>
        <dbReference type="Proteomes" id="UP000694005"/>
    </source>
</evidence>
<name>A0A8D9FX46_BRACM</name>
<dbReference type="Gramene" id="A09p17220.2_BraZ1">
    <property type="protein sequence ID" value="A09p17220.2_BraZ1.CDS"/>
    <property type="gene ID" value="A09g17220.2_BraZ1"/>
</dbReference>
<protein>
    <submittedName>
        <fullName evidence="1">Uncharacterized protein</fullName>
    </submittedName>
</protein>
<gene>
    <name evidence="1" type="ORF">BRAPAZ1V2_A09P17220.2</name>
</gene>